<evidence type="ECO:0000256" key="1">
    <source>
        <dbReference type="SAM" id="Phobius"/>
    </source>
</evidence>
<keyword evidence="1" id="KW-0472">Membrane</keyword>
<geneLocation type="plasmid" evidence="2">
    <name>pSa1423-90k</name>
</geneLocation>
<accession>A0A482ET71</accession>
<protein>
    <submittedName>
        <fullName evidence="2">Uncharacterized protein</fullName>
    </submittedName>
</protein>
<name>A0A482ET71_SALSP</name>
<dbReference type="AlphaFoldDB" id="A0A482ET71"/>
<keyword evidence="1" id="KW-1133">Transmembrane helix</keyword>
<evidence type="ECO:0000313" key="2">
    <source>
        <dbReference type="EMBL" id="QBM91387.1"/>
    </source>
</evidence>
<reference evidence="2" key="1">
    <citation type="submission" date="2019-01" db="EMBL/GenBank/DDBJ databases">
        <title>Salmonella strain 1423 plasmid sequences.</title>
        <authorList>
            <person name="Chen K."/>
            <person name="Chen S."/>
        </authorList>
    </citation>
    <scope>NUCLEOTIDE SEQUENCE</scope>
    <source>
        <strain evidence="2">Sa1423</strain>
        <plasmid evidence="2">pSa1423-90k</plasmid>
    </source>
</reference>
<dbReference type="RefSeq" id="WP_225312404.1">
    <property type="nucleotide sequence ID" value="NZ_MK356557.1"/>
</dbReference>
<sequence length="204" mass="22381">MPRVSIILKRDNPHWASFVVGFPCSSLYSPFLFGRFGRLIHLLQFDATSPLTVVALIYNLLLRHLQCTGDNTAQLLVLGFFTNKDDLAYRSSDSRRFSISAAYFGGWGAIPAAYQPAAAMAFSISSFQFNAGTYFNMSMFTKSGSTTLLVRVLTSLPAPSSRSTVTSFATSLPPATFGKVSVLAFNWPKLNGELDNRTGIQIRV</sequence>
<keyword evidence="1" id="KW-0812">Transmembrane</keyword>
<keyword evidence="2" id="KW-0614">Plasmid</keyword>
<gene>
    <name evidence="2" type="ORF">NNIBIDOC_00054</name>
</gene>
<proteinExistence type="predicted"/>
<organism evidence="2">
    <name type="scientific">Salmonella sp</name>
    <dbReference type="NCBI Taxonomy" id="599"/>
    <lineage>
        <taxon>Bacteria</taxon>
        <taxon>Pseudomonadati</taxon>
        <taxon>Pseudomonadota</taxon>
        <taxon>Gammaproteobacteria</taxon>
        <taxon>Enterobacterales</taxon>
        <taxon>Enterobacteriaceae</taxon>
        <taxon>Salmonella</taxon>
    </lineage>
</organism>
<dbReference type="EMBL" id="MK356557">
    <property type="protein sequence ID" value="QBM91387.1"/>
    <property type="molecule type" value="Genomic_DNA"/>
</dbReference>
<feature type="transmembrane region" description="Helical" evidence="1">
    <location>
        <begin position="12"/>
        <end position="33"/>
    </location>
</feature>
<feature type="transmembrane region" description="Helical" evidence="1">
    <location>
        <begin position="39"/>
        <end position="61"/>
    </location>
</feature>